<name>A0A1R4H4S1_9GAMM</name>
<organism evidence="1 2">
    <name type="scientific">Crenothrix polyspora</name>
    <dbReference type="NCBI Taxonomy" id="360316"/>
    <lineage>
        <taxon>Bacteria</taxon>
        <taxon>Pseudomonadati</taxon>
        <taxon>Pseudomonadota</taxon>
        <taxon>Gammaproteobacteria</taxon>
        <taxon>Methylococcales</taxon>
        <taxon>Crenotrichaceae</taxon>
        <taxon>Crenothrix</taxon>
    </lineage>
</organism>
<dbReference type="Proteomes" id="UP000195442">
    <property type="component" value="Unassembled WGS sequence"/>
</dbReference>
<sequence>MAPINTVTIGRCPSQCIQPQLLDNLGYDAKTLGGLGWNGSVNPENTEVRFYELQNISDRKTSLF</sequence>
<gene>
    <name evidence="1" type="ORF">CRENPOLYSF2_1870006</name>
</gene>
<reference evidence="2" key="1">
    <citation type="submission" date="2017-02" db="EMBL/GenBank/DDBJ databases">
        <authorList>
            <person name="Daims H."/>
        </authorList>
    </citation>
    <scope>NUCLEOTIDE SEQUENCE [LARGE SCALE GENOMIC DNA]</scope>
</reference>
<evidence type="ECO:0000313" key="1">
    <source>
        <dbReference type="EMBL" id="SJM90820.1"/>
    </source>
</evidence>
<proteinExistence type="predicted"/>
<evidence type="ECO:0000313" key="2">
    <source>
        <dbReference type="Proteomes" id="UP000195442"/>
    </source>
</evidence>
<accession>A0A1R4H4S1</accession>
<dbReference type="EMBL" id="FUKJ01000098">
    <property type="protein sequence ID" value="SJM90820.1"/>
    <property type="molecule type" value="Genomic_DNA"/>
</dbReference>
<keyword evidence="2" id="KW-1185">Reference proteome</keyword>
<dbReference type="AlphaFoldDB" id="A0A1R4H4S1"/>
<protein>
    <submittedName>
        <fullName evidence="1">Uncharacterized protein</fullName>
    </submittedName>
</protein>